<evidence type="ECO:0000313" key="1">
    <source>
        <dbReference type="EMBL" id="KTQ92682.1"/>
    </source>
</evidence>
<sequence length="66" mass="7169">MAAPADAADLLYGVSAIATYLGIRPRQAKHRLTTGEIPSFRIGENICARRSLLTEWLDAQSRAGRA</sequence>
<organism evidence="1 2">
    <name type="scientific">Aureimonas ureilytica</name>
    <dbReference type="NCBI Taxonomy" id="401562"/>
    <lineage>
        <taxon>Bacteria</taxon>
        <taxon>Pseudomonadati</taxon>
        <taxon>Pseudomonadota</taxon>
        <taxon>Alphaproteobacteria</taxon>
        <taxon>Hyphomicrobiales</taxon>
        <taxon>Aurantimonadaceae</taxon>
        <taxon>Aureimonas</taxon>
    </lineage>
</organism>
<name>A0A175R878_9HYPH</name>
<evidence type="ECO:0008006" key="3">
    <source>
        <dbReference type="Google" id="ProtNLM"/>
    </source>
</evidence>
<dbReference type="AlphaFoldDB" id="A0A175R878"/>
<evidence type="ECO:0000313" key="2">
    <source>
        <dbReference type="Proteomes" id="UP000078272"/>
    </source>
</evidence>
<comment type="caution">
    <text evidence="1">The sequence shown here is derived from an EMBL/GenBank/DDBJ whole genome shotgun (WGS) entry which is preliminary data.</text>
</comment>
<gene>
    <name evidence="1" type="ORF">NS226_15330</name>
</gene>
<proteinExistence type="predicted"/>
<protein>
    <recommendedName>
        <fullName evidence="3">Helix-turn-helix domain-containing protein</fullName>
    </recommendedName>
</protein>
<dbReference type="EMBL" id="LDPZ01000031">
    <property type="protein sequence ID" value="KTQ92682.1"/>
    <property type="molecule type" value="Genomic_DNA"/>
</dbReference>
<dbReference type="Proteomes" id="UP000078272">
    <property type="component" value="Unassembled WGS sequence"/>
</dbReference>
<dbReference type="PATRIC" id="fig|401562.3.peg.2773"/>
<accession>A0A175R878</accession>
<dbReference type="OrthoDB" id="8283535at2"/>
<reference evidence="1 2" key="1">
    <citation type="journal article" date="2016" name="Front. Microbiol.">
        <title>Genomic Resource of Rice Seed Associated Bacteria.</title>
        <authorList>
            <person name="Midha S."/>
            <person name="Bansal K."/>
            <person name="Sharma S."/>
            <person name="Kumar N."/>
            <person name="Patil P.P."/>
            <person name="Chaudhry V."/>
            <person name="Patil P.B."/>
        </authorList>
    </citation>
    <scope>NUCLEOTIDE SEQUENCE [LARGE SCALE GENOMIC DNA]</scope>
    <source>
        <strain evidence="1 2">NS226</strain>
    </source>
</reference>